<dbReference type="PANTHER" id="PTHR31272:SF4">
    <property type="entry name" value="CYTOCHROME C-TYPE BIOGENESIS PROTEIN HI_1454-RELATED"/>
    <property type="match status" value="1"/>
</dbReference>
<comment type="subcellular location">
    <subcellularLocation>
        <location evidence="1">Membrane</location>
        <topology evidence="1">Multi-pass membrane protein</topology>
    </subcellularLocation>
</comment>
<feature type="transmembrane region" description="Helical" evidence="6">
    <location>
        <begin position="92"/>
        <end position="115"/>
    </location>
</feature>
<keyword evidence="3 6" id="KW-0812">Transmembrane</keyword>
<reference evidence="9" key="1">
    <citation type="submission" date="2018-09" db="EMBL/GenBank/DDBJ databases">
        <title>Genome sequencing of strain 2DFWR-13.</title>
        <authorList>
            <person name="Heo J."/>
            <person name="Kim S.-J."/>
            <person name="Kwon S.-W."/>
        </authorList>
    </citation>
    <scope>NUCLEOTIDE SEQUENCE [LARGE SCALE GENOMIC DNA]</scope>
    <source>
        <strain evidence="9">2DFWR-13</strain>
    </source>
</reference>
<feature type="transmembrane region" description="Helical" evidence="6">
    <location>
        <begin position="205"/>
        <end position="229"/>
    </location>
</feature>
<feature type="transmembrane region" description="Helical" evidence="6">
    <location>
        <begin position="127"/>
        <end position="147"/>
    </location>
</feature>
<evidence type="ECO:0000256" key="6">
    <source>
        <dbReference type="SAM" id="Phobius"/>
    </source>
</evidence>
<dbReference type="Pfam" id="PF02683">
    <property type="entry name" value="DsbD_TM"/>
    <property type="match status" value="1"/>
</dbReference>
<evidence type="ECO:0000256" key="2">
    <source>
        <dbReference type="ARBA" id="ARBA00006143"/>
    </source>
</evidence>
<evidence type="ECO:0000256" key="5">
    <source>
        <dbReference type="ARBA" id="ARBA00023136"/>
    </source>
</evidence>
<dbReference type="EMBL" id="CP032630">
    <property type="protein sequence ID" value="AYF98095.1"/>
    <property type="molecule type" value="Genomic_DNA"/>
</dbReference>
<evidence type="ECO:0000256" key="1">
    <source>
        <dbReference type="ARBA" id="ARBA00004141"/>
    </source>
</evidence>
<dbReference type="RefSeq" id="WP_120762442.1">
    <property type="nucleotide sequence ID" value="NZ_CP032630.1"/>
</dbReference>
<feature type="transmembrane region" description="Helical" evidence="6">
    <location>
        <begin position="167"/>
        <end position="193"/>
    </location>
</feature>
<dbReference type="PANTHER" id="PTHR31272">
    <property type="entry name" value="CYTOCHROME C-TYPE BIOGENESIS PROTEIN HI_1454-RELATED"/>
    <property type="match status" value="1"/>
</dbReference>
<dbReference type="GO" id="GO:0016020">
    <property type="term" value="C:membrane"/>
    <property type="evidence" value="ECO:0007669"/>
    <property type="project" value="UniProtKB-SubCell"/>
</dbReference>
<evidence type="ECO:0000256" key="3">
    <source>
        <dbReference type="ARBA" id="ARBA00022692"/>
    </source>
</evidence>
<keyword evidence="4 6" id="KW-1133">Transmembrane helix</keyword>
<dbReference type="InterPro" id="IPR051790">
    <property type="entry name" value="Cytochrome_c-biogenesis_DsbD"/>
</dbReference>
<evidence type="ECO:0000259" key="7">
    <source>
        <dbReference type="Pfam" id="PF02683"/>
    </source>
</evidence>
<keyword evidence="9" id="KW-1185">Reference proteome</keyword>
<gene>
    <name evidence="8" type="ORF">D7I47_07390</name>
</gene>
<sequence>MGPGDIVVSGGLWLAVPIALAAGLLSFLSPCVLPLVPGYLGYVSGVTGGAARTRSRMLLGAGLFVAGFSLVFMAVFVLAGTAGRFLLQYGDLIMRIGGALIIVLGLVFIGQVTVLQRQVKPVWRPRTGLIGAPLLGILFALGWTPCISPTLTAVGFLAGYGGEPGRAVLIGLAYCAGLGIPFLLVALGFGWVGTSLGWVRRHIRAVNIAGGVLLVVIGVLMVTGLWGVLMSQLGAVIGGFTNPL</sequence>
<dbReference type="InterPro" id="IPR003834">
    <property type="entry name" value="Cyt_c_assmbl_TM_dom"/>
</dbReference>
<evidence type="ECO:0000256" key="4">
    <source>
        <dbReference type="ARBA" id="ARBA00022989"/>
    </source>
</evidence>
<protein>
    <submittedName>
        <fullName evidence="8">Cytochrome c biogenesis protein CcdA</fullName>
    </submittedName>
</protein>
<proteinExistence type="inferred from homology"/>
<dbReference type="GO" id="GO:0017004">
    <property type="term" value="P:cytochrome complex assembly"/>
    <property type="evidence" value="ECO:0007669"/>
    <property type="project" value="InterPro"/>
</dbReference>
<accession>A0A387BAD1</accession>
<feature type="transmembrane region" description="Helical" evidence="6">
    <location>
        <begin position="12"/>
        <end position="36"/>
    </location>
</feature>
<name>A0A387BAD1_9MICO</name>
<feature type="domain" description="Cytochrome C biogenesis protein transmembrane" evidence="7">
    <location>
        <begin position="12"/>
        <end position="223"/>
    </location>
</feature>
<dbReference type="KEGG" id="lyd:D7I47_07390"/>
<evidence type="ECO:0000313" key="9">
    <source>
        <dbReference type="Proteomes" id="UP000278886"/>
    </source>
</evidence>
<dbReference type="AlphaFoldDB" id="A0A387BAD1"/>
<feature type="transmembrane region" description="Helical" evidence="6">
    <location>
        <begin position="57"/>
        <end position="80"/>
    </location>
</feature>
<keyword evidence="5 6" id="KW-0472">Membrane</keyword>
<comment type="similarity">
    <text evidence="2">Belongs to the DsbD family.</text>
</comment>
<evidence type="ECO:0000313" key="8">
    <source>
        <dbReference type="EMBL" id="AYF98095.1"/>
    </source>
</evidence>
<organism evidence="8 9">
    <name type="scientific">Protaetiibacter intestinalis</name>
    <dbReference type="NCBI Taxonomy" id="2419774"/>
    <lineage>
        <taxon>Bacteria</taxon>
        <taxon>Bacillati</taxon>
        <taxon>Actinomycetota</taxon>
        <taxon>Actinomycetes</taxon>
        <taxon>Micrococcales</taxon>
        <taxon>Microbacteriaceae</taxon>
        <taxon>Protaetiibacter</taxon>
    </lineage>
</organism>
<dbReference type="Proteomes" id="UP000278886">
    <property type="component" value="Chromosome"/>
</dbReference>
<dbReference type="OrthoDB" id="9803065at2"/>